<organism evidence="2 3">
    <name type="scientific">Terrimicrobium sacchariphilum</name>
    <dbReference type="NCBI Taxonomy" id="690879"/>
    <lineage>
        <taxon>Bacteria</taxon>
        <taxon>Pseudomonadati</taxon>
        <taxon>Verrucomicrobiota</taxon>
        <taxon>Terrimicrobiia</taxon>
        <taxon>Terrimicrobiales</taxon>
        <taxon>Terrimicrobiaceae</taxon>
        <taxon>Terrimicrobium</taxon>
    </lineage>
</organism>
<reference evidence="3" key="1">
    <citation type="journal article" date="2017" name="Genome Announc.">
        <title>Draft Genome Sequence of Terrimicrobium sacchariphilum NM-5T, a Facultative Anaerobic Soil Bacterium of the Class Spartobacteria.</title>
        <authorList>
            <person name="Qiu Y.L."/>
            <person name="Tourlousse D.M."/>
            <person name="Matsuura N."/>
            <person name="Ohashi A."/>
            <person name="Sekiguchi Y."/>
        </authorList>
    </citation>
    <scope>NUCLEOTIDE SEQUENCE [LARGE SCALE GENOMIC DNA]</scope>
    <source>
        <strain evidence="3">NM-5</strain>
    </source>
</reference>
<dbReference type="RefSeq" id="WP_075078328.1">
    <property type="nucleotide sequence ID" value="NZ_BDCO01000002.1"/>
</dbReference>
<dbReference type="AlphaFoldDB" id="A0A146G732"/>
<evidence type="ECO:0000313" key="3">
    <source>
        <dbReference type="Proteomes" id="UP000076023"/>
    </source>
</evidence>
<dbReference type="InParanoid" id="A0A146G732"/>
<dbReference type="EMBL" id="BDCO01000002">
    <property type="protein sequence ID" value="GAT32496.1"/>
    <property type="molecule type" value="Genomic_DNA"/>
</dbReference>
<protein>
    <submittedName>
        <fullName evidence="2">Uncharacterized protein</fullName>
    </submittedName>
</protein>
<keyword evidence="1" id="KW-0732">Signal</keyword>
<feature type="chain" id="PRO_5007524503" evidence="1">
    <location>
        <begin position="21"/>
        <end position="254"/>
    </location>
</feature>
<proteinExistence type="predicted"/>
<sequence>MKRLLPVVAVFLAVTASAWAQDVSAQKAVYDSIEKNLGSYKKVKAKGPDGAALTGWIDTDDVPVKILAKLPGESDEFFTGPDGKLAFVYREWTKDGAKVEERFYMDAEGIVKWLSTEKNAPVMHGEDYREMWYALIKSCVEYSKVLAPEEPAKVMEIREQTTEVKSGATRFTEGKFLRIDEGDYFHWVMKDNATGEEATYFILKPDASVEAVVSDPEKFVGKKCRVTWKESTERIPEAGQKMDVQQILSVDWAK</sequence>
<feature type="signal peptide" evidence="1">
    <location>
        <begin position="1"/>
        <end position="20"/>
    </location>
</feature>
<dbReference type="OrthoDB" id="188633at2"/>
<evidence type="ECO:0000256" key="1">
    <source>
        <dbReference type="SAM" id="SignalP"/>
    </source>
</evidence>
<dbReference type="Proteomes" id="UP000076023">
    <property type="component" value="Unassembled WGS sequence"/>
</dbReference>
<gene>
    <name evidence="2" type="ORF">TSACC_2895</name>
</gene>
<accession>A0A146G732</accession>
<name>A0A146G732_TERSA</name>
<comment type="caution">
    <text evidence="2">The sequence shown here is derived from an EMBL/GenBank/DDBJ whole genome shotgun (WGS) entry which is preliminary data.</text>
</comment>
<evidence type="ECO:0000313" key="2">
    <source>
        <dbReference type="EMBL" id="GAT32496.1"/>
    </source>
</evidence>
<keyword evidence="3" id="KW-1185">Reference proteome</keyword>